<dbReference type="FunFam" id="1.10.2000.10:FF:000001">
    <property type="entry name" value="secreted frizzled-related protein 2"/>
    <property type="match status" value="1"/>
</dbReference>
<name>A0A8C1JN86_CYPCA</name>
<feature type="disulfide bond" evidence="9">
    <location>
        <begin position="40"/>
        <end position="86"/>
    </location>
</feature>
<dbReference type="Ensembl" id="ENSCCRT00010037968.1">
    <property type="protein sequence ID" value="ENSCCRP00010034623.1"/>
    <property type="gene ID" value="ENSCCRG00010014743.1"/>
</dbReference>
<dbReference type="PANTHER" id="PTHR11309">
    <property type="entry name" value="FRIZZLED"/>
    <property type="match status" value="1"/>
</dbReference>
<sequence>MMLTASALLLGPGIGAVPSRLWEHQGSSPCVPIPSNMALCQGLGYNSMRIPNLLGHESPAEAVQQSTSWLPLLARECHPNARIFLCSPFSPVCLERIISPCRSVCVSVRDTCAPIMNCHGYPWPRILQCDQFPKDHLMCISSVAYMQNSTNNLNNLKLLMLNSLLMSLSLSLLVVKVRLSKLNSSSSVLTMFSLGSRLEVLKHGPLLGGEMRSRLTLWLERDATCVGNLTHNHPDVFIMLKIIENPCTIFLNLKILNFLKCFSETRVHCAFSVTNFEVTFTAVICRNQNLQLIYKNESTAETGNSPNSSGFKLRVRMLCVRSGTRETLCTCPT</sequence>
<keyword evidence="8 9" id="KW-1015">Disulfide bond</keyword>
<reference evidence="12" key="1">
    <citation type="submission" date="2025-08" db="UniProtKB">
        <authorList>
            <consortium name="Ensembl"/>
        </authorList>
    </citation>
    <scope>IDENTIFICATION</scope>
</reference>
<evidence type="ECO:0000259" key="11">
    <source>
        <dbReference type="PROSITE" id="PS50038"/>
    </source>
</evidence>
<dbReference type="Pfam" id="PF01392">
    <property type="entry name" value="Fz"/>
    <property type="match status" value="1"/>
</dbReference>
<evidence type="ECO:0000256" key="1">
    <source>
        <dbReference type="ARBA" id="ARBA00004613"/>
    </source>
</evidence>
<dbReference type="GO" id="GO:0060070">
    <property type="term" value="P:canonical Wnt signaling pathway"/>
    <property type="evidence" value="ECO:0007669"/>
    <property type="project" value="TreeGrafter"/>
</dbReference>
<evidence type="ECO:0000256" key="8">
    <source>
        <dbReference type="ARBA" id="ARBA00023157"/>
    </source>
</evidence>
<evidence type="ECO:0000313" key="13">
    <source>
        <dbReference type="Proteomes" id="UP000694427"/>
    </source>
</evidence>
<evidence type="ECO:0000256" key="5">
    <source>
        <dbReference type="ARBA" id="ARBA00022687"/>
    </source>
</evidence>
<evidence type="ECO:0000256" key="10">
    <source>
        <dbReference type="SAM" id="SignalP"/>
    </source>
</evidence>
<evidence type="ECO:0000256" key="3">
    <source>
        <dbReference type="ARBA" id="ARBA00022473"/>
    </source>
</evidence>
<evidence type="ECO:0000256" key="4">
    <source>
        <dbReference type="ARBA" id="ARBA00022525"/>
    </source>
</evidence>
<dbReference type="PROSITE" id="PS50038">
    <property type="entry name" value="FZ"/>
    <property type="match status" value="1"/>
</dbReference>
<accession>A0A8C1JN86</accession>
<proteinExistence type="inferred from homology"/>
<dbReference type="InterPro" id="IPR015526">
    <property type="entry name" value="Frizzled/SFRP"/>
</dbReference>
<dbReference type="SMART" id="SM00063">
    <property type="entry name" value="FRI"/>
    <property type="match status" value="1"/>
</dbReference>
<comment type="similarity">
    <text evidence="2">Belongs to the secreted frizzled-related protein (sFRP) family.</text>
</comment>
<reference evidence="12" key="2">
    <citation type="submission" date="2025-09" db="UniProtKB">
        <authorList>
            <consortium name="Ensembl"/>
        </authorList>
    </citation>
    <scope>IDENTIFICATION</scope>
</reference>
<dbReference type="GO" id="GO:0005615">
    <property type="term" value="C:extracellular space"/>
    <property type="evidence" value="ECO:0007669"/>
    <property type="project" value="TreeGrafter"/>
</dbReference>
<keyword evidence="3" id="KW-0217">Developmental protein</keyword>
<keyword evidence="13" id="KW-1185">Reference proteome</keyword>
<organism evidence="12 13">
    <name type="scientific">Cyprinus carpio</name>
    <name type="common">Common carp</name>
    <dbReference type="NCBI Taxonomy" id="7962"/>
    <lineage>
        <taxon>Eukaryota</taxon>
        <taxon>Metazoa</taxon>
        <taxon>Chordata</taxon>
        <taxon>Craniata</taxon>
        <taxon>Vertebrata</taxon>
        <taxon>Euteleostomi</taxon>
        <taxon>Actinopterygii</taxon>
        <taxon>Neopterygii</taxon>
        <taxon>Teleostei</taxon>
        <taxon>Ostariophysi</taxon>
        <taxon>Cypriniformes</taxon>
        <taxon>Cyprinidae</taxon>
        <taxon>Cyprininae</taxon>
        <taxon>Cyprinus</taxon>
    </lineage>
</organism>
<dbReference type="GO" id="GO:0030154">
    <property type="term" value="P:cell differentiation"/>
    <property type="evidence" value="ECO:0007669"/>
    <property type="project" value="UniProtKB-KW"/>
</dbReference>
<evidence type="ECO:0000256" key="9">
    <source>
        <dbReference type="PROSITE-ProRule" id="PRU00090"/>
    </source>
</evidence>
<evidence type="ECO:0000313" key="12">
    <source>
        <dbReference type="Ensembl" id="ENSCCRP00010034623.1"/>
    </source>
</evidence>
<dbReference type="InterPro" id="IPR036790">
    <property type="entry name" value="Frizzled_dom_sf"/>
</dbReference>
<keyword evidence="5" id="KW-0879">Wnt signaling pathway</keyword>
<evidence type="ECO:0000256" key="2">
    <source>
        <dbReference type="ARBA" id="ARBA00010054"/>
    </source>
</evidence>
<dbReference type="PANTHER" id="PTHR11309:SF133">
    <property type="entry name" value="SECRETED FRIZZLED-RELATED PROTEIN 5"/>
    <property type="match status" value="1"/>
</dbReference>
<feature type="domain" description="FZ" evidence="11">
    <location>
        <begin position="25"/>
        <end position="142"/>
    </location>
</feature>
<keyword evidence="6 10" id="KW-0732">Signal</keyword>
<keyword evidence="4" id="KW-0964">Secreted</keyword>
<feature type="disulfide bond" evidence="9">
    <location>
        <begin position="105"/>
        <end position="129"/>
    </location>
</feature>
<dbReference type="GO" id="GO:0035567">
    <property type="term" value="P:non-canonical Wnt signaling pathway"/>
    <property type="evidence" value="ECO:0007669"/>
    <property type="project" value="TreeGrafter"/>
</dbReference>
<comment type="subcellular location">
    <subcellularLocation>
        <location evidence="1">Secreted</location>
    </subcellularLocation>
</comment>
<evidence type="ECO:0000256" key="7">
    <source>
        <dbReference type="ARBA" id="ARBA00022782"/>
    </source>
</evidence>
<evidence type="ECO:0000256" key="6">
    <source>
        <dbReference type="ARBA" id="ARBA00022729"/>
    </source>
</evidence>
<dbReference type="InterPro" id="IPR020067">
    <property type="entry name" value="Frizzled_dom"/>
</dbReference>
<feature type="chain" id="PRO_5034572233" description="FZ domain-containing protein" evidence="10">
    <location>
        <begin position="16"/>
        <end position="333"/>
    </location>
</feature>
<dbReference type="Gene3D" id="1.10.2000.10">
    <property type="entry name" value="Frizzled cysteine-rich domain"/>
    <property type="match status" value="1"/>
</dbReference>
<keyword evidence="7" id="KW-0221">Differentiation</keyword>
<comment type="caution">
    <text evidence="9">Lacks conserved residue(s) required for the propagation of feature annotation.</text>
</comment>
<dbReference type="SUPFAM" id="SSF63501">
    <property type="entry name" value="Frizzled cysteine-rich domain"/>
    <property type="match status" value="1"/>
</dbReference>
<dbReference type="AlphaFoldDB" id="A0A8C1JN86"/>
<dbReference type="Proteomes" id="UP000694427">
    <property type="component" value="Unplaced"/>
</dbReference>
<feature type="signal peptide" evidence="10">
    <location>
        <begin position="1"/>
        <end position="15"/>
    </location>
</feature>
<dbReference type="GO" id="GO:0017147">
    <property type="term" value="F:Wnt-protein binding"/>
    <property type="evidence" value="ECO:0007669"/>
    <property type="project" value="TreeGrafter"/>
</dbReference>
<protein>
    <recommendedName>
        <fullName evidence="11">FZ domain-containing protein</fullName>
    </recommendedName>
</protein>